<dbReference type="Proteomes" id="UP000006683">
    <property type="component" value="Chromosome"/>
</dbReference>
<dbReference type="HOGENOM" id="CLU_1833853_0_0_6"/>
<organism evidence="1 2">
    <name type="scientific">Ferrimonas balearica (strain DSM 9799 / CCM 4581 / KCTC 23876 / PAT)</name>
    <dbReference type="NCBI Taxonomy" id="550540"/>
    <lineage>
        <taxon>Bacteria</taxon>
        <taxon>Pseudomonadati</taxon>
        <taxon>Pseudomonadota</taxon>
        <taxon>Gammaproteobacteria</taxon>
        <taxon>Alteromonadales</taxon>
        <taxon>Ferrimonadaceae</taxon>
        <taxon>Ferrimonas</taxon>
    </lineage>
</organism>
<dbReference type="eggNOG" id="COG0265">
    <property type="taxonomic scope" value="Bacteria"/>
</dbReference>
<dbReference type="KEGG" id="fbl:Fbal_0870"/>
<dbReference type="GeneID" id="67181119"/>
<dbReference type="PROSITE" id="PS51257">
    <property type="entry name" value="PROKAR_LIPOPROTEIN"/>
    <property type="match status" value="1"/>
</dbReference>
<reference evidence="1 2" key="1">
    <citation type="journal article" date="2010" name="Stand. Genomic Sci.">
        <title>Complete genome sequence of Ferrimonas balearica type strain (PAT).</title>
        <authorList>
            <person name="Nolan M."/>
            <person name="Sikorski J."/>
            <person name="Davenport K."/>
            <person name="Lucas S."/>
            <person name="Glavina Del Rio T."/>
            <person name="Tice H."/>
            <person name="Cheng J."/>
            <person name="Goodwin L."/>
            <person name="Pitluck S."/>
            <person name="Liolios K."/>
            <person name="Ivanova N."/>
            <person name="Mavromatis K."/>
            <person name="Ovchinnikova G."/>
            <person name="Pati A."/>
            <person name="Chen A."/>
            <person name="Palaniappan K."/>
            <person name="Land M."/>
            <person name="Hauser L."/>
            <person name="Chang Y."/>
            <person name="Jeffries C."/>
            <person name="Tapia R."/>
            <person name="Brettin T."/>
            <person name="Detter J."/>
            <person name="Han C."/>
            <person name="Yasawong M."/>
            <person name="Rohde M."/>
            <person name="Tindall B."/>
            <person name="Goker M."/>
            <person name="Woyke T."/>
            <person name="Bristow J."/>
            <person name="Eisen J."/>
            <person name="Markowitz V."/>
            <person name="Hugenholtz P."/>
            <person name="Kyrpides N."/>
            <person name="Klenk H."/>
            <person name="Lapidus A."/>
        </authorList>
    </citation>
    <scope>NUCLEOTIDE SEQUENCE [LARGE SCALE GENOMIC DNA]</scope>
    <source>
        <strain evidence="2">DSM 9799 / CCM 4581 / KCTC 23876 / PAT</strain>
    </source>
</reference>
<gene>
    <name evidence="1" type="ordered locus">Fbal_0870</name>
</gene>
<dbReference type="RefSeq" id="WP_013344385.1">
    <property type="nucleotide sequence ID" value="NC_014541.1"/>
</dbReference>
<dbReference type="STRING" id="550540.Fbal_0870"/>
<protein>
    <recommendedName>
        <fullName evidence="3">Lipoprotein</fullName>
    </recommendedName>
</protein>
<dbReference type="EMBL" id="CP002209">
    <property type="protein sequence ID" value="ADN75079.1"/>
    <property type="molecule type" value="Genomic_DNA"/>
</dbReference>
<evidence type="ECO:0008006" key="3">
    <source>
        <dbReference type="Google" id="ProtNLM"/>
    </source>
</evidence>
<evidence type="ECO:0000313" key="1">
    <source>
        <dbReference type="EMBL" id="ADN75079.1"/>
    </source>
</evidence>
<dbReference type="AlphaFoldDB" id="E1ST23"/>
<accession>E1ST23</accession>
<evidence type="ECO:0000313" key="2">
    <source>
        <dbReference type="Proteomes" id="UP000006683"/>
    </source>
</evidence>
<sequence>MVDKRHWSGLIAALVLAGCASQGDVGEPCGEVSTFYQPPETQNLYKVVVTRIDDDNVISKPNYQLAPGTYQLRLVELIDDPRLSVSLRNRGYKELTLTVKAGTRYHLAARFNTDKRFQGPSREYWDPVVWRESTTECRMKP</sequence>
<dbReference type="OrthoDB" id="6402251at2"/>
<keyword evidence="2" id="KW-1185">Reference proteome</keyword>
<name>E1ST23_FERBD</name>
<proteinExistence type="predicted"/>